<dbReference type="EMBL" id="QAAD01000010">
    <property type="protein sequence ID" value="PTN08176.1"/>
    <property type="molecule type" value="Genomic_DNA"/>
</dbReference>
<keyword evidence="1" id="KW-0472">Membrane</keyword>
<evidence type="ECO:0000313" key="2">
    <source>
        <dbReference type="EMBL" id="PTN08176.1"/>
    </source>
</evidence>
<dbReference type="Proteomes" id="UP000243525">
    <property type="component" value="Unassembled WGS sequence"/>
</dbReference>
<comment type="caution">
    <text evidence="2">The sequence shown here is derived from an EMBL/GenBank/DDBJ whole genome shotgun (WGS) entry which is preliminary data.</text>
</comment>
<keyword evidence="3" id="KW-1185">Reference proteome</keyword>
<keyword evidence="1" id="KW-0812">Transmembrane</keyword>
<name>A0A2T5C0P6_9BACT</name>
<sequence>MVIMAFCTILGKIILSVLVGFLLAGGGWLLAVFLTKAANQSDQLKVGHHVLCFFIAVFTFIVYQFIAVTGTGLHYIDKTTRTVRTELANNPYLQEQIRSIAAQTPQTEESNTQEQAEALISNINLSIKQKYPRISKVVDFDNLEQNKKFKSRLARLLADAERDNAQGLIEAFSDQYIAGLRKPLARTRLKLIILLTVVQLVQAVVLVVWANRSSAPFFDDSYNSSFDY</sequence>
<feature type="transmembrane region" description="Helical" evidence="1">
    <location>
        <begin position="191"/>
        <end position="210"/>
    </location>
</feature>
<organism evidence="2 3">
    <name type="scientific">Mangrovibacterium marinum</name>
    <dbReference type="NCBI Taxonomy" id="1639118"/>
    <lineage>
        <taxon>Bacteria</taxon>
        <taxon>Pseudomonadati</taxon>
        <taxon>Bacteroidota</taxon>
        <taxon>Bacteroidia</taxon>
        <taxon>Marinilabiliales</taxon>
        <taxon>Prolixibacteraceae</taxon>
        <taxon>Mangrovibacterium</taxon>
    </lineage>
</organism>
<proteinExistence type="predicted"/>
<evidence type="ECO:0000313" key="3">
    <source>
        <dbReference type="Proteomes" id="UP000243525"/>
    </source>
</evidence>
<feature type="transmembrane region" description="Helical" evidence="1">
    <location>
        <begin position="46"/>
        <end position="68"/>
    </location>
</feature>
<gene>
    <name evidence="2" type="ORF">C8N47_11062</name>
</gene>
<keyword evidence="1" id="KW-1133">Transmembrane helix</keyword>
<feature type="transmembrane region" description="Helical" evidence="1">
    <location>
        <begin position="12"/>
        <end position="34"/>
    </location>
</feature>
<evidence type="ECO:0000256" key="1">
    <source>
        <dbReference type="SAM" id="Phobius"/>
    </source>
</evidence>
<dbReference type="AlphaFoldDB" id="A0A2T5C0P6"/>
<protein>
    <submittedName>
        <fullName evidence="2">Uncharacterized protein</fullName>
    </submittedName>
</protein>
<reference evidence="2 3" key="1">
    <citation type="submission" date="2018-04" db="EMBL/GenBank/DDBJ databases">
        <title>Genomic Encyclopedia of Archaeal and Bacterial Type Strains, Phase II (KMG-II): from individual species to whole genera.</title>
        <authorList>
            <person name="Goeker M."/>
        </authorList>
    </citation>
    <scope>NUCLEOTIDE SEQUENCE [LARGE SCALE GENOMIC DNA]</scope>
    <source>
        <strain evidence="2 3">DSM 28823</strain>
    </source>
</reference>
<accession>A0A2T5C0P6</accession>